<sequence>MTKLAAPWQQAVEQALSAIAPSWPLDSLVASSPYWGLRDRSFKQAADTLLHVANSPLHLPQSEYLAAWRSGEITRDALQAALNETGWTDSLEAWLERARQSFAPPAAPVLLTELCAVPAGPMSAQRWTDVVIQQISQYCAAWFDRDQANWHLSHEQGFYAAWREQMRHPYGLTASPQMRERLRQLAMRLPADAESMLASGIAQLQPDADWAAPWLQALLMRNNGWAGWCAYLAWQAHLTGESDRHLQELLAIQLAWECLLDDGRRDADSAWASWRHAWQHHGDCRANPFAAVWQRAHELSLHLPLTQALCRPSPAQTGTRPAMQAVFCIDVRSEPLRRALEETIPECHTHGFAGFFGLPLAYRPPGSESAQPRLPVLLGPAWEATSSACQPRPAGRRGWQALQRSPAAGFALVESMGLGKIASLASRSLPRARQAQLPDLDPWLNRHSAAPVPQASLPLEQKAKLAAGLLPAMGLNGELAPWVLLTGHASHASNNPQAAALQCGACGGHGGHQHVRLLASWLNDPALRALLAEQGQPIPADTVFLPALHLTHSDEILLLDTDAQAADVRARLPGLEAQLREASALARRRRAPAVNLDACLSDQALLEKMRQKGDDWAETRPEWALADNALFIAAPRGKTRDLDLQGRAFLHDYDWRQDADGKGLETILAAPMVVAHWINMQYFASTVDPRRFGSGNKLLHNVVGGRIGVFEGNSGDLRIGLSWQSVHDGQRLRHAPLRLAACIDAPPDKLAAALSRQPLPKQLIENGWLHLYCVHGDTPLRWHADGGWRHDA</sequence>
<protein>
    <recommendedName>
        <fullName evidence="6">Probable inorganic carbon transporter subunit DabA</fullName>
    </recommendedName>
</protein>
<keyword evidence="1 6" id="KW-0813">Transport</keyword>
<evidence type="ECO:0000256" key="1">
    <source>
        <dbReference type="ARBA" id="ARBA00022448"/>
    </source>
</evidence>
<comment type="similarity">
    <text evidence="6">Belongs to the inorganic carbon transporter (TC 9.A.2) DabA family.</text>
</comment>
<reference evidence="7 8" key="1">
    <citation type="submission" date="2018-01" db="EMBL/GenBank/DDBJ databases">
        <title>Genomic Sequence of Chromobacterium MWU13-2610 from wild cranberry bogs within the Cape Cod National Seashore.</title>
        <authorList>
            <person name="O'Hara-Hanley K."/>
            <person name="Soby S."/>
            <person name="Harrison A."/>
        </authorList>
    </citation>
    <scope>NUCLEOTIDE SEQUENCE [LARGE SCALE GENOMIC DNA]</scope>
    <source>
        <strain evidence="7 8">MWU13-2610</strain>
    </source>
</reference>
<keyword evidence="2 6" id="KW-1003">Cell membrane</keyword>
<comment type="subunit">
    <text evidence="6">Forms a complex with DabB.</text>
</comment>
<comment type="subcellular location">
    <subcellularLocation>
        <location evidence="6">Cell membrane</location>
        <topology evidence="6">Peripheral membrane protein</topology>
    </subcellularLocation>
</comment>
<comment type="caution">
    <text evidence="7">The sequence shown here is derived from an EMBL/GenBank/DDBJ whole genome shotgun (WGS) entry which is preliminary data.</text>
</comment>
<feature type="binding site" evidence="6">
    <location>
        <position position="328"/>
    </location>
    <ligand>
        <name>Zn(2+)</name>
        <dbReference type="ChEBI" id="CHEBI:29105"/>
    </ligand>
</feature>
<dbReference type="AlphaFoldDB" id="A0A2K4MLV0"/>
<accession>A0A2K4MLV0</accession>
<evidence type="ECO:0000313" key="8">
    <source>
        <dbReference type="Proteomes" id="UP000236416"/>
    </source>
</evidence>
<dbReference type="PANTHER" id="PTHR38344:SF1">
    <property type="entry name" value="INORGANIC CARBON TRANSPORTER SUBUNIT DABA-RELATED"/>
    <property type="match status" value="1"/>
</dbReference>
<gene>
    <name evidence="6" type="primary">dabA</name>
    <name evidence="7" type="ORF">C2134_13755</name>
</gene>
<dbReference type="EMBL" id="PPTF01000065">
    <property type="protein sequence ID" value="POA98081.1"/>
    <property type="molecule type" value="Genomic_DNA"/>
</dbReference>
<dbReference type="HAMAP" id="MF_01871">
    <property type="entry name" value="DabA"/>
    <property type="match status" value="1"/>
</dbReference>
<evidence type="ECO:0000313" key="7">
    <source>
        <dbReference type="EMBL" id="POA98081.1"/>
    </source>
</evidence>
<feature type="binding site" evidence="6">
    <location>
        <position position="488"/>
    </location>
    <ligand>
        <name>Zn(2+)</name>
        <dbReference type="ChEBI" id="CHEBI:29105"/>
    </ligand>
</feature>
<proteinExistence type="inferred from homology"/>
<dbReference type="GO" id="GO:0005886">
    <property type="term" value="C:plasma membrane"/>
    <property type="evidence" value="ECO:0007669"/>
    <property type="project" value="UniProtKB-SubCell"/>
</dbReference>
<evidence type="ECO:0000256" key="4">
    <source>
        <dbReference type="ARBA" id="ARBA00022833"/>
    </source>
</evidence>
<name>A0A2K4MLV0_9NEIS</name>
<keyword evidence="3 6" id="KW-0479">Metal-binding</keyword>
<dbReference type="PANTHER" id="PTHR38344">
    <property type="entry name" value="UPF0753 PROTEIN AQ_863"/>
    <property type="match status" value="1"/>
</dbReference>
<evidence type="ECO:0000256" key="5">
    <source>
        <dbReference type="ARBA" id="ARBA00023136"/>
    </source>
</evidence>
<evidence type="ECO:0000256" key="6">
    <source>
        <dbReference type="HAMAP-Rule" id="MF_01871"/>
    </source>
</evidence>
<dbReference type="GO" id="GO:0008270">
    <property type="term" value="F:zinc ion binding"/>
    <property type="evidence" value="ECO:0007669"/>
    <property type="project" value="UniProtKB-UniRule"/>
</dbReference>
<feature type="binding site" evidence="6">
    <location>
        <position position="503"/>
    </location>
    <ligand>
        <name>Zn(2+)</name>
        <dbReference type="ChEBI" id="CHEBI:29105"/>
    </ligand>
</feature>
<keyword evidence="8" id="KW-1185">Reference proteome</keyword>
<keyword evidence="5 6" id="KW-0472">Membrane</keyword>
<evidence type="ECO:0000256" key="2">
    <source>
        <dbReference type="ARBA" id="ARBA00022475"/>
    </source>
</evidence>
<dbReference type="RefSeq" id="WP_103320749.1">
    <property type="nucleotide sequence ID" value="NZ_PPTF01000065.1"/>
</dbReference>
<dbReference type="InterPro" id="IPR018752">
    <property type="entry name" value="DabA"/>
</dbReference>
<organism evidence="7 8">
    <name type="scientific">Chromobacterium sinusclupearum</name>
    <dbReference type="NCBI Taxonomy" id="2077146"/>
    <lineage>
        <taxon>Bacteria</taxon>
        <taxon>Pseudomonadati</taxon>
        <taxon>Pseudomonadota</taxon>
        <taxon>Betaproteobacteria</taxon>
        <taxon>Neisseriales</taxon>
        <taxon>Chromobacteriaceae</taxon>
        <taxon>Chromobacterium</taxon>
    </lineage>
</organism>
<dbReference type="Pfam" id="PF10070">
    <property type="entry name" value="DabA"/>
    <property type="match status" value="1"/>
</dbReference>
<dbReference type="Proteomes" id="UP000236416">
    <property type="component" value="Unassembled WGS sequence"/>
</dbReference>
<keyword evidence="4 6" id="KW-0862">Zinc</keyword>
<evidence type="ECO:0000256" key="3">
    <source>
        <dbReference type="ARBA" id="ARBA00022723"/>
    </source>
</evidence>
<comment type="cofactor">
    <cofactor evidence="6">
        <name>Zn(2+)</name>
        <dbReference type="ChEBI" id="CHEBI:29105"/>
    </cofactor>
</comment>
<comment type="function">
    <text evidence="6">Part of an energy-coupled inorganic carbon pump.</text>
</comment>
<feature type="binding site" evidence="6">
    <location>
        <position position="330"/>
    </location>
    <ligand>
        <name>Zn(2+)</name>
        <dbReference type="ChEBI" id="CHEBI:29105"/>
    </ligand>
</feature>